<dbReference type="EMBL" id="WIXE01006788">
    <property type="protein sequence ID" value="KAK5980971.1"/>
    <property type="molecule type" value="Genomic_DNA"/>
</dbReference>
<dbReference type="Proteomes" id="UP001331761">
    <property type="component" value="Unassembled WGS sequence"/>
</dbReference>
<comment type="caution">
    <text evidence="3">The sequence shown here is derived from an EMBL/GenBank/DDBJ whole genome shotgun (WGS) entry which is preliminary data.</text>
</comment>
<keyword evidence="1" id="KW-0472">Membrane</keyword>
<feature type="signal peptide" evidence="2">
    <location>
        <begin position="1"/>
        <end position="17"/>
    </location>
</feature>
<gene>
    <name evidence="3" type="ORF">GCK32_014235</name>
</gene>
<protein>
    <submittedName>
        <fullName evidence="3">Uncharacterized protein</fullName>
    </submittedName>
</protein>
<evidence type="ECO:0000256" key="1">
    <source>
        <dbReference type="SAM" id="Phobius"/>
    </source>
</evidence>
<proteinExistence type="predicted"/>
<feature type="transmembrane region" description="Helical" evidence="1">
    <location>
        <begin position="98"/>
        <end position="119"/>
    </location>
</feature>
<accession>A0AAN8IPF2</accession>
<sequence length="120" mass="13965">MLQPSVIFLLFAVGGSAMEFTPYRPSEQYKCGAFLQNRVEDKTLSYFYSSIDHFLSLLSNKFPHEELLNRQALMGDVNEVRLSIETKYVDWWSWQRGWLLTAGVIILVGAALPIFYLFYR</sequence>
<feature type="chain" id="PRO_5042998318" evidence="2">
    <location>
        <begin position="18"/>
        <end position="120"/>
    </location>
</feature>
<keyword evidence="1" id="KW-0812">Transmembrane</keyword>
<organism evidence="3 4">
    <name type="scientific">Trichostrongylus colubriformis</name>
    <name type="common">Black scour worm</name>
    <dbReference type="NCBI Taxonomy" id="6319"/>
    <lineage>
        <taxon>Eukaryota</taxon>
        <taxon>Metazoa</taxon>
        <taxon>Ecdysozoa</taxon>
        <taxon>Nematoda</taxon>
        <taxon>Chromadorea</taxon>
        <taxon>Rhabditida</taxon>
        <taxon>Rhabditina</taxon>
        <taxon>Rhabditomorpha</taxon>
        <taxon>Strongyloidea</taxon>
        <taxon>Trichostrongylidae</taxon>
        <taxon>Trichostrongylus</taxon>
    </lineage>
</organism>
<evidence type="ECO:0000256" key="2">
    <source>
        <dbReference type="SAM" id="SignalP"/>
    </source>
</evidence>
<name>A0AAN8IPF2_TRICO</name>
<reference evidence="3 4" key="1">
    <citation type="submission" date="2019-10" db="EMBL/GenBank/DDBJ databases">
        <title>Assembly and Annotation for the nematode Trichostrongylus colubriformis.</title>
        <authorList>
            <person name="Martin J."/>
        </authorList>
    </citation>
    <scope>NUCLEOTIDE SEQUENCE [LARGE SCALE GENOMIC DNA]</scope>
    <source>
        <strain evidence="3">G859</strain>
        <tissue evidence="3">Whole worm</tissue>
    </source>
</reference>
<evidence type="ECO:0000313" key="4">
    <source>
        <dbReference type="Proteomes" id="UP001331761"/>
    </source>
</evidence>
<keyword evidence="2" id="KW-0732">Signal</keyword>
<feature type="non-terminal residue" evidence="3">
    <location>
        <position position="120"/>
    </location>
</feature>
<keyword evidence="4" id="KW-1185">Reference proteome</keyword>
<keyword evidence="1" id="KW-1133">Transmembrane helix</keyword>
<dbReference type="AlphaFoldDB" id="A0AAN8IPF2"/>
<evidence type="ECO:0000313" key="3">
    <source>
        <dbReference type="EMBL" id="KAK5980971.1"/>
    </source>
</evidence>